<dbReference type="EMBL" id="KV919183">
    <property type="protein sequence ID" value="OSX70991.1"/>
    <property type="molecule type" value="Genomic_DNA"/>
</dbReference>
<evidence type="ECO:0000256" key="1">
    <source>
        <dbReference type="SAM" id="MobiDB-lite"/>
    </source>
</evidence>
<keyword evidence="3" id="KW-1185">Reference proteome</keyword>
<name>A0A1X6NQU6_PORUM</name>
<feature type="compositionally biased region" description="Basic residues" evidence="1">
    <location>
        <begin position="1"/>
        <end position="10"/>
    </location>
</feature>
<sequence length="216" mass="22237">MGSRGGKHVAAHNLWRDSKTDNYPRWPSRPPAAAANGASPRTPDAKDTRVCLASDDRHRARVATIPPRGGRRAGPARPGVAPNRDGARRRRDEGRRRRVRDRHGAGGAATAPRKGPAVLATVAASAANRHGARAARDERRAASVLNVNGAAGATRSAGRRTGGPAGATVSGGPPNCDVAPGGLKERAPPRVGNGDGPTDAARAASAQVRRATRATV</sequence>
<organism evidence="2 3">
    <name type="scientific">Porphyra umbilicalis</name>
    <name type="common">Purple laver</name>
    <name type="synonym">Red alga</name>
    <dbReference type="NCBI Taxonomy" id="2786"/>
    <lineage>
        <taxon>Eukaryota</taxon>
        <taxon>Rhodophyta</taxon>
        <taxon>Bangiophyceae</taxon>
        <taxon>Bangiales</taxon>
        <taxon>Bangiaceae</taxon>
        <taxon>Porphyra</taxon>
    </lineage>
</organism>
<evidence type="ECO:0000313" key="2">
    <source>
        <dbReference type="EMBL" id="OSX70991.1"/>
    </source>
</evidence>
<accession>A0A1X6NQU6</accession>
<proteinExistence type="predicted"/>
<dbReference type="AlphaFoldDB" id="A0A1X6NQU6"/>
<protein>
    <submittedName>
        <fullName evidence="2">Uncharacterized protein</fullName>
    </submittedName>
</protein>
<evidence type="ECO:0000313" key="3">
    <source>
        <dbReference type="Proteomes" id="UP000218209"/>
    </source>
</evidence>
<feature type="compositionally biased region" description="Low complexity" evidence="1">
    <location>
        <begin position="200"/>
        <end position="216"/>
    </location>
</feature>
<feature type="compositionally biased region" description="Low complexity" evidence="1">
    <location>
        <begin position="117"/>
        <end position="129"/>
    </location>
</feature>
<feature type="region of interest" description="Disordered" evidence="1">
    <location>
        <begin position="1"/>
        <end position="216"/>
    </location>
</feature>
<feature type="compositionally biased region" description="Basic and acidic residues" evidence="1">
    <location>
        <begin position="43"/>
        <end position="58"/>
    </location>
</feature>
<gene>
    <name evidence="2" type="ORF">BU14_0621s0003</name>
</gene>
<dbReference type="Proteomes" id="UP000218209">
    <property type="component" value="Unassembled WGS sequence"/>
</dbReference>
<reference evidence="2 3" key="1">
    <citation type="submission" date="2017-03" db="EMBL/GenBank/DDBJ databases">
        <title>WGS assembly of Porphyra umbilicalis.</title>
        <authorList>
            <person name="Brawley S.H."/>
            <person name="Blouin N.A."/>
            <person name="Ficko-Blean E."/>
            <person name="Wheeler G.L."/>
            <person name="Lohr M."/>
            <person name="Goodson H.V."/>
            <person name="Jenkins J.W."/>
            <person name="Blaby-Haas C.E."/>
            <person name="Helliwell K.E."/>
            <person name="Chan C."/>
            <person name="Marriage T."/>
            <person name="Bhattacharya D."/>
            <person name="Klein A.S."/>
            <person name="Badis Y."/>
            <person name="Brodie J."/>
            <person name="Cao Y."/>
            <person name="Collen J."/>
            <person name="Dittami S.M."/>
            <person name="Gachon C.M."/>
            <person name="Green B.R."/>
            <person name="Karpowicz S."/>
            <person name="Kim J.W."/>
            <person name="Kudahl U."/>
            <person name="Lin S."/>
            <person name="Michel G."/>
            <person name="Mittag M."/>
            <person name="Olson B.J."/>
            <person name="Pangilinan J."/>
            <person name="Peng Y."/>
            <person name="Qiu H."/>
            <person name="Shu S."/>
            <person name="Singer J.T."/>
            <person name="Smith A.G."/>
            <person name="Sprecher B.N."/>
            <person name="Wagner V."/>
            <person name="Wang W."/>
            <person name="Wang Z.-Y."/>
            <person name="Yan J."/>
            <person name="Yarish C."/>
            <person name="Zoeuner-Riek S."/>
            <person name="Zhuang Y."/>
            <person name="Zou Y."/>
            <person name="Lindquist E.A."/>
            <person name="Grimwood J."/>
            <person name="Barry K."/>
            <person name="Rokhsar D.S."/>
            <person name="Schmutz J."/>
            <person name="Stiller J.W."/>
            <person name="Grossman A.R."/>
            <person name="Prochnik S.E."/>
        </authorList>
    </citation>
    <scope>NUCLEOTIDE SEQUENCE [LARGE SCALE GENOMIC DNA]</scope>
    <source>
        <strain evidence="2">4086291</strain>
    </source>
</reference>